<accession>A0ABY7NSZ0</accession>
<keyword evidence="3" id="KW-1185">Reference proteome</keyword>
<dbReference type="EMBL" id="CP115174">
    <property type="protein sequence ID" value="WBO24498.1"/>
    <property type="molecule type" value="Genomic_DNA"/>
</dbReference>
<name>A0ABY7NSZ0_9SPHN</name>
<evidence type="ECO:0000313" key="2">
    <source>
        <dbReference type="EMBL" id="WBO24498.1"/>
    </source>
</evidence>
<dbReference type="RefSeq" id="WP_270079118.1">
    <property type="nucleotide sequence ID" value="NZ_CP115174.1"/>
</dbReference>
<reference evidence="2 3" key="1">
    <citation type="submission" date="2022-12" db="EMBL/GenBank/DDBJ databases">
        <title>Sphingomonas abieness sp. nov., an endophytic bacterium isolated from Abies koreana.</title>
        <authorList>
            <person name="Jiang L."/>
            <person name="Lee J."/>
        </authorList>
    </citation>
    <scope>NUCLEOTIDE SEQUENCE [LARGE SCALE GENOMIC DNA]</scope>
    <source>
        <strain evidence="3">PAMB 00755</strain>
    </source>
</reference>
<proteinExistence type="predicted"/>
<evidence type="ECO:0000256" key="1">
    <source>
        <dbReference type="SAM" id="MobiDB-lite"/>
    </source>
</evidence>
<dbReference type="Proteomes" id="UP001210865">
    <property type="component" value="Chromosome"/>
</dbReference>
<organism evidence="2 3">
    <name type="scientific">Sphingomonas abietis</name>
    <dbReference type="NCBI Taxonomy" id="3012344"/>
    <lineage>
        <taxon>Bacteria</taxon>
        <taxon>Pseudomonadati</taxon>
        <taxon>Pseudomonadota</taxon>
        <taxon>Alphaproteobacteria</taxon>
        <taxon>Sphingomonadales</taxon>
        <taxon>Sphingomonadaceae</taxon>
        <taxon>Sphingomonas</taxon>
    </lineage>
</organism>
<protein>
    <submittedName>
        <fullName evidence="2">Uncharacterized protein</fullName>
    </submittedName>
</protein>
<evidence type="ECO:0000313" key="3">
    <source>
        <dbReference type="Proteomes" id="UP001210865"/>
    </source>
</evidence>
<feature type="region of interest" description="Disordered" evidence="1">
    <location>
        <begin position="9"/>
        <end position="29"/>
    </location>
</feature>
<gene>
    <name evidence="2" type="ORF">PBT88_10540</name>
</gene>
<sequence>MPSKIYLAHAAQERDAASRTNLPNRREMHERSAAVWEEMARSVEDTAERKRVNIEAKRA</sequence>